<feature type="domain" description="Glycosyltransferase 61 catalytic" evidence="4">
    <location>
        <begin position="271"/>
        <end position="465"/>
    </location>
</feature>
<evidence type="ECO:0000259" key="4">
    <source>
        <dbReference type="Pfam" id="PF04577"/>
    </source>
</evidence>
<evidence type="ECO:0000256" key="1">
    <source>
        <dbReference type="ARBA" id="ARBA00022676"/>
    </source>
</evidence>
<dbReference type="AlphaFoldDB" id="A0A7C9IP71"/>
<reference evidence="5 6" key="1">
    <citation type="submission" date="2020-01" db="EMBL/GenBank/DDBJ databases">
        <title>Genome sequence of Desulfovibrio aerotolerans DSM 16695(T).</title>
        <authorList>
            <person name="Karnachuk O."/>
            <person name="Avakyan M."/>
            <person name="Mardanov A."/>
            <person name="Kadnikov V."/>
            <person name="Ravin N."/>
        </authorList>
    </citation>
    <scope>NUCLEOTIDE SEQUENCE [LARGE SCALE GENOMIC DNA]</scope>
    <source>
        <strain evidence="5 6">DSM 16695</strain>
    </source>
</reference>
<protein>
    <submittedName>
        <fullName evidence="5">DUF563 domain-containing protein</fullName>
    </submittedName>
</protein>
<dbReference type="InterPro" id="IPR007657">
    <property type="entry name" value="Glycosyltransferase_61"/>
</dbReference>
<dbReference type="InterPro" id="IPR049625">
    <property type="entry name" value="Glyco_transf_61_cat"/>
</dbReference>
<evidence type="ECO:0000256" key="2">
    <source>
        <dbReference type="ARBA" id="ARBA00022679"/>
    </source>
</evidence>
<dbReference type="OrthoDB" id="9816564at2"/>
<accession>A0A7C9IP71</accession>
<keyword evidence="3" id="KW-0325">Glycoprotein</keyword>
<keyword evidence="1" id="KW-0328">Glycosyltransferase</keyword>
<dbReference type="PANTHER" id="PTHR20961">
    <property type="entry name" value="GLYCOSYLTRANSFERASE"/>
    <property type="match status" value="1"/>
</dbReference>
<keyword evidence="2" id="KW-0808">Transferase</keyword>
<evidence type="ECO:0000313" key="6">
    <source>
        <dbReference type="Proteomes" id="UP000482487"/>
    </source>
</evidence>
<dbReference type="RefSeq" id="WP_160964296.1">
    <property type="nucleotide sequence ID" value="NZ_WVUD01000110.1"/>
</dbReference>
<comment type="caution">
    <text evidence="5">The sequence shown here is derived from an EMBL/GenBank/DDBJ whole genome shotgun (WGS) entry which is preliminary data.</text>
</comment>
<feature type="non-terminal residue" evidence="5">
    <location>
        <position position="1"/>
    </location>
</feature>
<gene>
    <name evidence="5" type="ORF">GTA51_20305</name>
</gene>
<dbReference type="InterPro" id="IPR011990">
    <property type="entry name" value="TPR-like_helical_dom_sf"/>
</dbReference>
<keyword evidence="6" id="KW-1185">Reference proteome</keyword>
<proteinExistence type="predicted"/>
<feature type="non-terminal residue" evidence="5">
    <location>
        <position position="690"/>
    </location>
</feature>
<dbReference type="Gene3D" id="1.25.40.10">
    <property type="entry name" value="Tetratricopeptide repeat domain"/>
    <property type="match status" value="1"/>
</dbReference>
<evidence type="ECO:0000313" key="5">
    <source>
        <dbReference type="EMBL" id="MYL85424.1"/>
    </source>
</evidence>
<evidence type="ECO:0000256" key="3">
    <source>
        <dbReference type="ARBA" id="ARBA00023180"/>
    </source>
</evidence>
<sequence>PLEHFVRWTMRQGWRSLPNDLPDLKDRIERVLRDDPGNPYALYLFVPVLFQQKRFDEVLATLEQSEPYVALNLDTYILKGRCLQKLGDTAGAIKMLMEAYRTASPTYVELIGHLLYQWGERKKAVDLLAREIADYVDIEITTVRAVCLRNASPYQEIRPQRPIEGLVPSFINQHQPLTSQSGELTAPPIFFGIVHDCLAVTSCNLVRQHGTAIYDLAAHALGEIVSIKEHFQGLPFVCIRNNDRLLLRVPGGNPVDLPFGLMMFGGASHNYGHWFLEFLPRMLVFDSDVCDNDAPLMIDSGMPASHIEVLQLLNRKRRKLVKMPVDRVVRFKSLGMTPVPAFFPCDTVDRSVYDAVWPSDVFSDLRTRILEALGIDPKANGSAGGRRLFISRKAYTSKRVVAERNLVNESEIAEYLRKNGFETIYPETLSFAEQARLFNEADIVVGSCSSALSNGLFCKPGARMIGLIHDNPSFNFRGYASIMRAAGVEIRFLQGHSLPNLTRHPLHLDYIIELDGLVRGLSWAERGVKEDFAPSEQPISHLAERGTELDPARLARIAPLVDTAYYAAQVAGAGGTAVAESKLVEHYLTHGAGIGLSPNPLFAEGFYRAQLSGPLPLAMTGLEHYLGEGVAAGLDPSPLFSTTFYLSKYPAVADGGNNPLEHFLRCGMRRCLQSLPSDLPDLEDRIERVL</sequence>
<dbReference type="Pfam" id="PF04577">
    <property type="entry name" value="Glyco_transf_61"/>
    <property type="match status" value="1"/>
</dbReference>
<dbReference type="Proteomes" id="UP000482487">
    <property type="component" value="Unassembled WGS sequence"/>
</dbReference>
<dbReference type="SUPFAM" id="SSF48452">
    <property type="entry name" value="TPR-like"/>
    <property type="match status" value="1"/>
</dbReference>
<dbReference type="EMBL" id="WVUD01000110">
    <property type="protein sequence ID" value="MYL85424.1"/>
    <property type="molecule type" value="Genomic_DNA"/>
</dbReference>
<name>A0A7C9IP71_9BACT</name>
<dbReference type="GO" id="GO:0016757">
    <property type="term" value="F:glycosyltransferase activity"/>
    <property type="evidence" value="ECO:0007669"/>
    <property type="project" value="UniProtKB-KW"/>
</dbReference>
<organism evidence="5 6">
    <name type="scientific">Solidesulfovibrio aerotolerans</name>
    <dbReference type="NCBI Taxonomy" id="295255"/>
    <lineage>
        <taxon>Bacteria</taxon>
        <taxon>Pseudomonadati</taxon>
        <taxon>Thermodesulfobacteriota</taxon>
        <taxon>Desulfovibrionia</taxon>
        <taxon>Desulfovibrionales</taxon>
        <taxon>Desulfovibrionaceae</taxon>
        <taxon>Solidesulfovibrio</taxon>
    </lineage>
</organism>